<reference evidence="5" key="1">
    <citation type="journal article" date="2023" name="G3 (Bethesda)">
        <title>A reference genome for the long-term kleptoplast-retaining sea slug Elysia crispata morphotype clarki.</title>
        <authorList>
            <person name="Eastman K.E."/>
            <person name="Pendleton A.L."/>
            <person name="Shaikh M.A."/>
            <person name="Suttiyut T."/>
            <person name="Ogas R."/>
            <person name="Tomko P."/>
            <person name="Gavelis G."/>
            <person name="Widhalm J.R."/>
            <person name="Wisecaver J.H."/>
        </authorList>
    </citation>
    <scope>NUCLEOTIDE SEQUENCE</scope>
    <source>
        <strain evidence="5">ECLA1</strain>
    </source>
</reference>
<proteinExistence type="predicted"/>
<dbReference type="PROSITE" id="PS50041">
    <property type="entry name" value="C_TYPE_LECTIN_2"/>
    <property type="match status" value="1"/>
</dbReference>
<evidence type="ECO:0000256" key="2">
    <source>
        <dbReference type="SAM" id="MobiDB-lite"/>
    </source>
</evidence>
<feature type="domain" description="C-type lectin" evidence="4">
    <location>
        <begin position="169"/>
        <end position="280"/>
    </location>
</feature>
<comment type="caution">
    <text evidence="5">The sequence shown here is derived from an EMBL/GenBank/DDBJ whole genome shotgun (WGS) entry which is preliminary data.</text>
</comment>
<keyword evidence="6" id="KW-1185">Reference proteome</keyword>
<accession>A0AAE0YZI0</accession>
<dbReference type="PROSITE" id="PS00615">
    <property type="entry name" value="C_TYPE_LECTIN_1"/>
    <property type="match status" value="1"/>
</dbReference>
<keyword evidence="3" id="KW-0472">Membrane</keyword>
<evidence type="ECO:0000256" key="1">
    <source>
        <dbReference type="ARBA" id="ARBA00023157"/>
    </source>
</evidence>
<dbReference type="InterPro" id="IPR016187">
    <property type="entry name" value="CTDL_fold"/>
</dbReference>
<name>A0AAE0YZI0_9GAST</name>
<dbReference type="Gene3D" id="3.10.100.10">
    <property type="entry name" value="Mannose-Binding Protein A, subunit A"/>
    <property type="match status" value="1"/>
</dbReference>
<dbReference type="InterPro" id="IPR001304">
    <property type="entry name" value="C-type_lectin-like"/>
</dbReference>
<feature type="compositionally biased region" description="Acidic residues" evidence="2">
    <location>
        <begin position="352"/>
        <end position="374"/>
    </location>
</feature>
<keyword evidence="3" id="KW-1133">Transmembrane helix</keyword>
<protein>
    <recommendedName>
        <fullName evidence="4">C-type lectin domain-containing protein</fullName>
    </recommendedName>
</protein>
<dbReference type="Proteomes" id="UP001283361">
    <property type="component" value="Unassembled WGS sequence"/>
</dbReference>
<dbReference type="SUPFAM" id="SSF56436">
    <property type="entry name" value="C-type lectin-like"/>
    <property type="match status" value="1"/>
</dbReference>
<feature type="transmembrane region" description="Helical" evidence="3">
    <location>
        <begin position="295"/>
        <end position="317"/>
    </location>
</feature>
<organism evidence="5 6">
    <name type="scientific">Elysia crispata</name>
    <name type="common">lettuce slug</name>
    <dbReference type="NCBI Taxonomy" id="231223"/>
    <lineage>
        <taxon>Eukaryota</taxon>
        <taxon>Metazoa</taxon>
        <taxon>Spiralia</taxon>
        <taxon>Lophotrochozoa</taxon>
        <taxon>Mollusca</taxon>
        <taxon>Gastropoda</taxon>
        <taxon>Heterobranchia</taxon>
        <taxon>Euthyneura</taxon>
        <taxon>Panpulmonata</taxon>
        <taxon>Sacoglossa</taxon>
        <taxon>Placobranchoidea</taxon>
        <taxon>Plakobranchidae</taxon>
        <taxon>Elysia</taxon>
    </lineage>
</organism>
<dbReference type="CDD" id="cd00037">
    <property type="entry name" value="CLECT"/>
    <property type="match status" value="1"/>
</dbReference>
<keyword evidence="3" id="KW-0812">Transmembrane</keyword>
<dbReference type="SMART" id="SM00034">
    <property type="entry name" value="CLECT"/>
    <property type="match status" value="1"/>
</dbReference>
<evidence type="ECO:0000259" key="4">
    <source>
        <dbReference type="PROSITE" id="PS50041"/>
    </source>
</evidence>
<dbReference type="EMBL" id="JAWDGP010005047">
    <property type="protein sequence ID" value="KAK3760103.1"/>
    <property type="molecule type" value="Genomic_DNA"/>
</dbReference>
<dbReference type="Pfam" id="PF00059">
    <property type="entry name" value="Lectin_C"/>
    <property type="match status" value="1"/>
</dbReference>
<keyword evidence="1" id="KW-1015">Disulfide bond</keyword>
<evidence type="ECO:0000313" key="6">
    <source>
        <dbReference type="Proteomes" id="UP001283361"/>
    </source>
</evidence>
<dbReference type="InterPro" id="IPR016186">
    <property type="entry name" value="C-type_lectin-like/link_sf"/>
</dbReference>
<dbReference type="InterPro" id="IPR050111">
    <property type="entry name" value="C-type_lectin/snaclec_domain"/>
</dbReference>
<dbReference type="PANTHER" id="PTHR22803">
    <property type="entry name" value="MANNOSE, PHOSPHOLIPASE, LECTIN RECEPTOR RELATED"/>
    <property type="match status" value="1"/>
</dbReference>
<feature type="region of interest" description="Disordered" evidence="2">
    <location>
        <begin position="339"/>
        <end position="374"/>
    </location>
</feature>
<dbReference type="InterPro" id="IPR018378">
    <property type="entry name" value="C-type_lectin_CS"/>
</dbReference>
<dbReference type="AlphaFoldDB" id="A0AAE0YZI0"/>
<sequence>MFKLGMCAGLHTDITVFCSSVDLYCTAITLLVFGKGVMAANYVQHTLSGQSFTTFCDGQLVGLNSAVRRVEIFKNGTQIYQADPNGQSTQDASVNSWNISTDWPKQTDFKVKIFIESVEKRDEGRLSCQVSTSAQGTLKKLITYLFVHDHEFDNLCPKNWDLYPPLHVCFNLFNNILTWLEATHHCREIYHAHLVVIPDQAFDRFLTSYLHGKPGTVWIGLTDSAKEQTFVWSTQKNAIFTNWASSPISSTATNCVEKDRLGSGAWRDVSCNKTLPFICERLASSYPRTSFKFNVILLSVAVLIVAMTILCVTTFICPRVNSKKNILAAEAAEVDKLTVADDDSGATASEIGQDEDEDEDEDEEEDEDEDEEDY</sequence>
<evidence type="ECO:0000256" key="3">
    <source>
        <dbReference type="SAM" id="Phobius"/>
    </source>
</evidence>
<gene>
    <name evidence="5" type="ORF">RRG08_064773</name>
</gene>
<evidence type="ECO:0000313" key="5">
    <source>
        <dbReference type="EMBL" id="KAK3760103.1"/>
    </source>
</evidence>